<dbReference type="InterPro" id="IPR011004">
    <property type="entry name" value="Trimer_LpxA-like_sf"/>
</dbReference>
<evidence type="ECO:0000313" key="2">
    <source>
        <dbReference type="EMBL" id="CAF3848759.1"/>
    </source>
</evidence>
<evidence type="ECO:0000313" key="3">
    <source>
        <dbReference type="Proteomes" id="UP000663844"/>
    </source>
</evidence>
<comment type="caution">
    <text evidence="2">The sequence shown here is derived from an EMBL/GenBank/DDBJ whole genome shotgun (WGS) entry which is preliminary data.</text>
</comment>
<organism evidence="2 3">
    <name type="scientific">Adineta steineri</name>
    <dbReference type="NCBI Taxonomy" id="433720"/>
    <lineage>
        <taxon>Eukaryota</taxon>
        <taxon>Metazoa</taxon>
        <taxon>Spiralia</taxon>
        <taxon>Gnathifera</taxon>
        <taxon>Rotifera</taxon>
        <taxon>Eurotatoria</taxon>
        <taxon>Bdelloidea</taxon>
        <taxon>Adinetida</taxon>
        <taxon>Adinetidae</taxon>
        <taxon>Adineta</taxon>
    </lineage>
</organism>
<reference evidence="2" key="1">
    <citation type="submission" date="2021-02" db="EMBL/GenBank/DDBJ databases">
        <authorList>
            <person name="Nowell W R."/>
        </authorList>
    </citation>
    <scope>NUCLEOTIDE SEQUENCE</scope>
</reference>
<dbReference type="Gene3D" id="2.160.10.10">
    <property type="entry name" value="Hexapeptide repeat proteins"/>
    <property type="match status" value="1"/>
</dbReference>
<dbReference type="Proteomes" id="UP000663844">
    <property type="component" value="Unassembled WGS sequence"/>
</dbReference>
<protein>
    <submittedName>
        <fullName evidence="2">Uncharacterized protein</fullName>
    </submittedName>
</protein>
<accession>A0A819EFE5</accession>
<proteinExistence type="predicted"/>
<evidence type="ECO:0000256" key="1">
    <source>
        <dbReference type="SAM" id="MobiDB-lite"/>
    </source>
</evidence>
<feature type="region of interest" description="Disordered" evidence="1">
    <location>
        <begin position="276"/>
        <end position="330"/>
    </location>
</feature>
<name>A0A819EFE5_9BILA</name>
<gene>
    <name evidence="2" type="ORF">OXD698_LOCUS21152</name>
</gene>
<dbReference type="AlphaFoldDB" id="A0A819EFE5"/>
<dbReference type="EMBL" id="CAJOAZ010001725">
    <property type="protein sequence ID" value="CAF3848759.1"/>
    <property type="molecule type" value="Genomic_DNA"/>
</dbReference>
<dbReference type="SUPFAM" id="SSF51161">
    <property type="entry name" value="Trimeric LpxA-like enzymes"/>
    <property type="match status" value="1"/>
</dbReference>
<sequence>MISSDVNTYQSQTNDNQHVLSNLISSTSINPIQTNAESILMRALPAPLAAPAGWRSEIIHSNSPIPPDTAINLSSTNISYQNDLDGPYKIINTFNTTGTDQLSSGYIGNSNEYLSTSVGGNVSQQGNSWSSGNAYVDEYASTGGNILQQGNSWKGGNTYVDEHASIGGNVSQQGNSWSSGNAYVDGHASTGGNILQQGNSWTGGNTYVDEHASIGGNISQHGNTWTGGNILNRTNTVLTQQQQQNIINTVEHQNPLIIRKTLPNNTVTYQQNVSVRYLQPPTPPPPGPIIIREVRPPPPPPQSPIQIRQRAPPAPTPPPIVLRERPPPLPPRDAEKVVEKLLPPPPRPERRVIVERYGACPPKPSDVIIERWLPYKQTGERRVVVQRAPTPCIQPAQPNLLVLHDSPRACVHKEYINQGVVRADPDDYVRQYGADFGTWHRDSRHAHLVDEASRAIPPPFISSGGHHHQRHDYRDYYSDGYGRSSSPCVQSNTWERARVLSPIPRCASYHRDTSCYDTSDYGYDYRRSYDNCYRERDSYLTCKDVTPSWNRHCRSSSYDRYPSKYSSYSSYCPSDTIRVCSDNEFHRVMSDLTCGHAPSKLHCY</sequence>